<reference evidence="2" key="2">
    <citation type="submission" date="2020-02" db="EMBL/GenBank/DDBJ databases">
        <title>Identification and distribution of gene clusters putatively required for synthesis of sphingolipid metabolism inhibitors in phylogenetically diverse species of the filamentous fungus Fusarium.</title>
        <authorList>
            <person name="Kim H.-S."/>
            <person name="Busman M."/>
            <person name="Brown D.W."/>
            <person name="Divon H."/>
            <person name="Uhlig S."/>
            <person name="Proctor R.H."/>
        </authorList>
    </citation>
    <scope>NUCLEOTIDE SEQUENCE</scope>
    <source>
        <strain evidence="2">NRRL 25174</strain>
    </source>
</reference>
<reference evidence="2" key="1">
    <citation type="journal article" date="2017" name="Mycologia">
        <title>Fusarium algeriense, sp. nov., a novel toxigenic crown rot pathogen of durum wheat from Algeria is nested in the Fusarium burgessii species complex.</title>
        <authorList>
            <person name="Laraba I."/>
            <person name="Keddad A."/>
            <person name="Boureghda H."/>
            <person name="Abdallah N."/>
            <person name="Vaughan M.M."/>
            <person name="Proctor R.H."/>
            <person name="Busman M."/>
            <person name="O'Donnell K."/>
        </authorList>
    </citation>
    <scope>NUCLEOTIDE SEQUENCE</scope>
    <source>
        <strain evidence="2">NRRL 25174</strain>
    </source>
</reference>
<feature type="compositionally biased region" description="Basic and acidic residues" evidence="1">
    <location>
        <begin position="13"/>
        <end position="23"/>
    </location>
</feature>
<evidence type="ECO:0000313" key="3">
    <source>
        <dbReference type="Proteomes" id="UP000730481"/>
    </source>
</evidence>
<evidence type="ECO:0000313" key="2">
    <source>
        <dbReference type="EMBL" id="KAF4334300.1"/>
    </source>
</evidence>
<sequence>MLPQPTQIAKQHSGQDKSHKRDTPPAMLQAWFMQPPHAEVWSSERAKSQTNGTKGG</sequence>
<dbReference type="AlphaFoldDB" id="A0A9P5DT09"/>
<dbReference type="Proteomes" id="UP000730481">
    <property type="component" value="Unassembled WGS sequence"/>
</dbReference>
<gene>
    <name evidence="2" type="ORF">FBEOM_11863</name>
</gene>
<feature type="compositionally biased region" description="Polar residues" evidence="1">
    <location>
        <begin position="1"/>
        <end position="12"/>
    </location>
</feature>
<protein>
    <submittedName>
        <fullName evidence="2">Uncharacterized protein</fullName>
    </submittedName>
</protein>
<proteinExistence type="predicted"/>
<accession>A0A9P5DT09</accession>
<comment type="caution">
    <text evidence="2">The sequence shown here is derived from an EMBL/GenBank/DDBJ whole genome shotgun (WGS) entry which is preliminary data.</text>
</comment>
<dbReference type="EMBL" id="PVQB02000705">
    <property type="protein sequence ID" value="KAF4334300.1"/>
    <property type="molecule type" value="Genomic_DNA"/>
</dbReference>
<name>A0A9P5DT09_9HYPO</name>
<feature type="region of interest" description="Disordered" evidence="1">
    <location>
        <begin position="1"/>
        <end position="56"/>
    </location>
</feature>
<feature type="non-terminal residue" evidence="2">
    <location>
        <position position="1"/>
    </location>
</feature>
<evidence type="ECO:0000256" key="1">
    <source>
        <dbReference type="SAM" id="MobiDB-lite"/>
    </source>
</evidence>
<organism evidence="2 3">
    <name type="scientific">Fusarium beomiforme</name>
    <dbReference type="NCBI Taxonomy" id="44412"/>
    <lineage>
        <taxon>Eukaryota</taxon>
        <taxon>Fungi</taxon>
        <taxon>Dikarya</taxon>
        <taxon>Ascomycota</taxon>
        <taxon>Pezizomycotina</taxon>
        <taxon>Sordariomycetes</taxon>
        <taxon>Hypocreomycetidae</taxon>
        <taxon>Hypocreales</taxon>
        <taxon>Nectriaceae</taxon>
        <taxon>Fusarium</taxon>
        <taxon>Fusarium burgessii species complex</taxon>
    </lineage>
</organism>
<keyword evidence="3" id="KW-1185">Reference proteome</keyword>